<feature type="short sequence motif" description="DGA/G" evidence="2">
    <location>
        <begin position="267"/>
        <end position="269"/>
    </location>
</feature>
<comment type="domain">
    <text evidence="3">The nitrogen atoms of the two glycine residues in the GGXR motif define the oxyanion hole, and stabilize the oxyanion that forms during the nucleophilic attack by the catalytic serine during substrate cleavage.</text>
</comment>
<dbReference type="EC" id="3.1.1.-" evidence="3"/>
<feature type="active site" description="Nucleophile" evidence="2">
    <location>
        <position position="152"/>
    </location>
</feature>
<dbReference type="PROSITE" id="PS51635">
    <property type="entry name" value="PNPLA"/>
    <property type="match status" value="1"/>
</dbReference>
<dbReference type="Pfam" id="PF01734">
    <property type="entry name" value="Patatin"/>
    <property type="match status" value="1"/>
</dbReference>
<comment type="caution">
    <text evidence="2">Lacks conserved residue(s) required for the propagation of feature annotation.</text>
</comment>
<dbReference type="FunFam" id="3.40.1090.10:FF:000028">
    <property type="entry name" value="Patatin"/>
    <property type="match status" value="1"/>
</dbReference>
<dbReference type="GO" id="GO:0005737">
    <property type="term" value="C:cytoplasm"/>
    <property type="evidence" value="ECO:0007669"/>
    <property type="project" value="TreeGrafter"/>
</dbReference>
<dbReference type="InterPro" id="IPR033562">
    <property type="entry name" value="PLPL"/>
</dbReference>
<dbReference type="GO" id="GO:0004806">
    <property type="term" value="F:triacylglycerol lipase activity"/>
    <property type="evidence" value="ECO:0007669"/>
    <property type="project" value="TreeGrafter"/>
</dbReference>
<evidence type="ECO:0000259" key="4">
    <source>
        <dbReference type="PROSITE" id="PS51635"/>
    </source>
</evidence>
<dbReference type="OrthoDB" id="197155at2759"/>
<sequence>MAAASCSLCSLLVSRPHSFFPPISDPNTNTNTRIHLRSRNKNLQFSVNSESKNKNSDSPIGEKKTLAVATGELFIGLASRFIIRKNENGDLISVFWEQRLKEMETDRDLKNITSLGFSFSPAGLLMPYHLGAAQFLIEKGYIKETTPLAGSSAGAIVCAVIASGASMQDALKATKIFAADCRRRGTIFRLGAVLRSVLHKFLPDDVHSRSNGRIRVAVTQILWPKCLLVDQFDSKEDFIDAVLTSSFIPGYLAPSPAIIFRNRLCVDGGFTLFIPPTSADHTVRVCAFPADKLALKGIVINPNSKLENMASTSQVFQWTLEPAEDHILDRLFELGYLDAAAWADQNPVGEVMEDQSNPN</sequence>
<evidence type="ECO:0000256" key="1">
    <source>
        <dbReference type="ARBA" id="ARBA00023098"/>
    </source>
</evidence>
<dbReference type="InterPro" id="IPR002641">
    <property type="entry name" value="PNPLA_dom"/>
</dbReference>
<feature type="domain" description="PNPLA" evidence="4">
    <location>
        <begin position="117"/>
        <end position="280"/>
    </location>
</feature>
<dbReference type="InterPro" id="IPR016035">
    <property type="entry name" value="Acyl_Trfase/lysoPLipase"/>
</dbReference>
<dbReference type="Gene3D" id="3.40.1090.10">
    <property type="entry name" value="Cytosolic phospholipase A2 catalytic domain"/>
    <property type="match status" value="1"/>
</dbReference>
<dbReference type="SUPFAM" id="SSF52151">
    <property type="entry name" value="FabD/lysophospholipase-like"/>
    <property type="match status" value="1"/>
</dbReference>
<protein>
    <recommendedName>
        <fullName evidence="3">Patatin</fullName>
        <ecNumber evidence="3">3.1.1.-</ecNumber>
    </recommendedName>
</protein>
<evidence type="ECO:0000256" key="2">
    <source>
        <dbReference type="PROSITE-ProRule" id="PRU01161"/>
    </source>
</evidence>
<comment type="function">
    <text evidence="3">Lipolytic acyl hydrolase (LAH).</text>
</comment>
<feature type="short sequence motif" description="GXSXG" evidence="2">
    <location>
        <begin position="150"/>
        <end position="154"/>
    </location>
</feature>
<dbReference type="AlphaFoldDB" id="A0A9Q0HGJ3"/>
<keyword evidence="6" id="KW-1185">Reference proteome</keyword>
<keyword evidence="2 3" id="KW-0378">Hydrolase</keyword>
<dbReference type="CDD" id="cd07224">
    <property type="entry name" value="Pat_like"/>
    <property type="match status" value="1"/>
</dbReference>
<comment type="caution">
    <text evidence="5">The sequence shown here is derived from an EMBL/GenBank/DDBJ whole genome shotgun (WGS) entry which is preliminary data.</text>
</comment>
<proteinExistence type="inferred from homology"/>
<keyword evidence="2 3" id="KW-0442">Lipid degradation</keyword>
<dbReference type="GO" id="GO:0016020">
    <property type="term" value="C:membrane"/>
    <property type="evidence" value="ECO:0007669"/>
    <property type="project" value="TreeGrafter"/>
</dbReference>
<dbReference type="Proteomes" id="UP001141806">
    <property type="component" value="Unassembled WGS sequence"/>
</dbReference>
<dbReference type="EMBL" id="JAMYWD010000008">
    <property type="protein sequence ID" value="KAJ4964285.1"/>
    <property type="molecule type" value="Genomic_DNA"/>
</dbReference>
<evidence type="ECO:0000256" key="3">
    <source>
        <dbReference type="RuleBase" id="RU361262"/>
    </source>
</evidence>
<dbReference type="GO" id="GO:0019433">
    <property type="term" value="P:triglyceride catabolic process"/>
    <property type="evidence" value="ECO:0007669"/>
    <property type="project" value="TreeGrafter"/>
</dbReference>
<keyword evidence="1 2" id="KW-0443">Lipid metabolism</keyword>
<dbReference type="PANTHER" id="PTHR12406">
    <property type="entry name" value="CALCIUM-INDEPENDENT PHOSPHOLIPASE A2 IPLA2 -RELATED"/>
    <property type="match status" value="1"/>
</dbReference>
<evidence type="ECO:0000313" key="5">
    <source>
        <dbReference type="EMBL" id="KAJ4964285.1"/>
    </source>
</evidence>
<reference evidence="5" key="1">
    <citation type="journal article" date="2023" name="Plant J.">
        <title>The genome of the king protea, Protea cynaroides.</title>
        <authorList>
            <person name="Chang J."/>
            <person name="Duong T.A."/>
            <person name="Schoeman C."/>
            <person name="Ma X."/>
            <person name="Roodt D."/>
            <person name="Barker N."/>
            <person name="Li Z."/>
            <person name="Van de Peer Y."/>
            <person name="Mizrachi E."/>
        </authorList>
    </citation>
    <scope>NUCLEOTIDE SEQUENCE</scope>
    <source>
        <tissue evidence="5">Young leaves</tissue>
    </source>
</reference>
<gene>
    <name evidence="5" type="ORF">NE237_024224</name>
</gene>
<evidence type="ECO:0000313" key="6">
    <source>
        <dbReference type="Proteomes" id="UP001141806"/>
    </source>
</evidence>
<organism evidence="5 6">
    <name type="scientific">Protea cynaroides</name>
    <dbReference type="NCBI Taxonomy" id="273540"/>
    <lineage>
        <taxon>Eukaryota</taxon>
        <taxon>Viridiplantae</taxon>
        <taxon>Streptophyta</taxon>
        <taxon>Embryophyta</taxon>
        <taxon>Tracheophyta</taxon>
        <taxon>Spermatophyta</taxon>
        <taxon>Magnoliopsida</taxon>
        <taxon>Proteales</taxon>
        <taxon>Proteaceae</taxon>
        <taxon>Protea</taxon>
    </lineage>
</organism>
<feature type="active site" description="Proton acceptor" evidence="2">
    <location>
        <position position="267"/>
    </location>
</feature>
<accession>A0A9Q0HGJ3</accession>
<name>A0A9Q0HGJ3_9MAGN</name>
<dbReference type="GO" id="GO:0055088">
    <property type="term" value="P:lipid homeostasis"/>
    <property type="evidence" value="ECO:0007669"/>
    <property type="project" value="TreeGrafter"/>
</dbReference>
<dbReference type="GO" id="GO:0005811">
    <property type="term" value="C:lipid droplet"/>
    <property type="evidence" value="ECO:0007669"/>
    <property type="project" value="TreeGrafter"/>
</dbReference>
<dbReference type="PANTHER" id="PTHR12406:SF7">
    <property type="entry name" value="PATATIN-LIKE PHOSPHOLIPASE DOMAIN-CONTAINING PROTEIN 4"/>
    <property type="match status" value="1"/>
</dbReference>
<comment type="similarity">
    <text evidence="3">Belongs to the patatin family.</text>
</comment>